<dbReference type="Gene3D" id="1.10.3360.10">
    <property type="entry name" value="VPA0735-like domain"/>
    <property type="match status" value="1"/>
</dbReference>
<accession>A0ABU0M3P6</accession>
<dbReference type="InterPro" id="IPR037049">
    <property type="entry name" value="DUF1214_C_sf"/>
</dbReference>
<dbReference type="EMBL" id="JAUSWJ010000001">
    <property type="protein sequence ID" value="MDQ0515574.1"/>
    <property type="molecule type" value="Genomic_DNA"/>
</dbReference>
<dbReference type="Pfam" id="PF06742">
    <property type="entry name" value="DUF1214"/>
    <property type="match status" value="1"/>
</dbReference>
<evidence type="ECO:0000259" key="1">
    <source>
        <dbReference type="Pfam" id="PF06742"/>
    </source>
</evidence>
<dbReference type="InterPro" id="IPR010621">
    <property type="entry name" value="DUF1214"/>
</dbReference>
<dbReference type="Pfam" id="PF06863">
    <property type="entry name" value="DUF1254"/>
    <property type="match status" value="1"/>
</dbReference>
<reference evidence="3 4" key="1">
    <citation type="submission" date="2023-07" db="EMBL/GenBank/DDBJ databases">
        <title>Genomic Encyclopedia of Type Strains, Phase IV (KMG-IV): sequencing the most valuable type-strain genomes for metagenomic binning, comparative biology and taxonomic classification.</title>
        <authorList>
            <person name="Goeker M."/>
        </authorList>
    </citation>
    <scope>NUCLEOTIDE SEQUENCE [LARGE SCALE GENOMIC DNA]</scope>
    <source>
        <strain evidence="3 4">B1-1</strain>
    </source>
</reference>
<sequence>MLKVPTGVLGPVDDGYFRWVTDIGLTGPDAGKGGRYLFLPPGWKGEVPAEGYFVKEPRTNTLLVFFRVFVKDGDIAASVAHAKAGTNIHPLGASTESGETPKATFVNISGAKFNTISANDVSFYDELNEVVQREPADFVEPDLVGLFASIGIAKGKPFAPDERMKTILADAVAVGNATARTILFDSRDPGTKFYPDRQWFTPFVGGSYQFLDGAARLLDAKAMFFYYATGITPAMAYSKVGSGSAYAGSFKDAKGNVLDGGKTYKVTLPGPVPAKEFWSFVVYDNETRSLLETDQKTAGVDSNHPNLKTSADGSVTIWFGPKAPEGQEDNWVQTMPGKGWNTLLRLYGPLEPWFDKSWKPGDIELVE</sequence>
<dbReference type="InterPro" id="IPR010679">
    <property type="entry name" value="DUF1254"/>
</dbReference>
<gene>
    <name evidence="3" type="ORF">QO015_001187</name>
</gene>
<evidence type="ECO:0000313" key="4">
    <source>
        <dbReference type="Proteomes" id="UP001223743"/>
    </source>
</evidence>
<name>A0ABU0M3P6_9HYPH</name>
<dbReference type="SUPFAM" id="SSF160935">
    <property type="entry name" value="VPA0735-like"/>
    <property type="match status" value="1"/>
</dbReference>
<dbReference type="PANTHER" id="PTHR36509">
    <property type="entry name" value="BLL3101 PROTEIN"/>
    <property type="match status" value="1"/>
</dbReference>
<evidence type="ECO:0000313" key="3">
    <source>
        <dbReference type="EMBL" id="MDQ0515574.1"/>
    </source>
</evidence>
<keyword evidence="4" id="KW-1185">Reference proteome</keyword>
<feature type="domain" description="DUF1254" evidence="2">
    <location>
        <begin position="2"/>
        <end position="90"/>
    </location>
</feature>
<evidence type="ECO:0000259" key="2">
    <source>
        <dbReference type="Pfam" id="PF06863"/>
    </source>
</evidence>
<protein>
    <recommendedName>
        <fullName evidence="5">DUF1254 domain-containing protein</fullName>
    </recommendedName>
</protein>
<dbReference type="Proteomes" id="UP001223743">
    <property type="component" value="Unassembled WGS sequence"/>
</dbReference>
<proteinExistence type="predicted"/>
<dbReference type="PANTHER" id="PTHR36509:SF3">
    <property type="entry name" value="SIGNAL PEPTIDE PROTEIN"/>
    <property type="match status" value="1"/>
</dbReference>
<comment type="caution">
    <text evidence="3">The sequence shown here is derived from an EMBL/GenBank/DDBJ whole genome shotgun (WGS) entry which is preliminary data.</text>
</comment>
<evidence type="ECO:0008006" key="5">
    <source>
        <dbReference type="Google" id="ProtNLM"/>
    </source>
</evidence>
<feature type="domain" description="DUF1214" evidence="1">
    <location>
        <begin position="244"/>
        <end position="350"/>
    </location>
</feature>
<organism evidence="3 4">
    <name type="scientific">Kaistia geumhonensis</name>
    <dbReference type="NCBI Taxonomy" id="410839"/>
    <lineage>
        <taxon>Bacteria</taxon>
        <taxon>Pseudomonadati</taxon>
        <taxon>Pseudomonadota</taxon>
        <taxon>Alphaproteobacteria</taxon>
        <taxon>Hyphomicrobiales</taxon>
        <taxon>Kaistiaceae</taxon>
        <taxon>Kaistia</taxon>
    </lineage>
</organism>
<dbReference type="Gene3D" id="2.60.120.600">
    <property type="entry name" value="Domain of unknown function DUF1214, C-terminal domain"/>
    <property type="match status" value="1"/>
</dbReference>